<gene>
    <name evidence="4" type="ORF">LHJ74_14765</name>
</gene>
<keyword evidence="3" id="KW-0472">Membrane</keyword>
<reference evidence="4 5" key="1">
    <citation type="submission" date="2021-10" db="EMBL/GenBank/DDBJ databases">
        <title>Streptomyces gossypii sp. nov., isolated from soil collected from cotton field.</title>
        <authorList>
            <person name="Ge X."/>
            <person name="Chen X."/>
            <person name="Liu W."/>
        </authorList>
    </citation>
    <scope>NUCLEOTIDE SEQUENCE [LARGE SCALE GENOMIC DNA]</scope>
    <source>
        <strain evidence="4 5">N2-109</strain>
    </source>
</reference>
<evidence type="ECO:0000313" key="4">
    <source>
        <dbReference type="EMBL" id="MCT2591154.1"/>
    </source>
</evidence>
<accession>A0ABT2JUK6</accession>
<evidence type="ECO:0000256" key="3">
    <source>
        <dbReference type="SAM" id="Phobius"/>
    </source>
</evidence>
<keyword evidence="3" id="KW-1133">Transmembrane helix</keyword>
<proteinExistence type="predicted"/>
<protein>
    <submittedName>
        <fullName evidence="4">Uncharacterized protein</fullName>
    </submittedName>
</protein>
<name>A0ABT2JUK6_9ACTN</name>
<evidence type="ECO:0000313" key="5">
    <source>
        <dbReference type="Proteomes" id="UP001156389"/>
    </source>
</evidence>
<sequence>MANTVSITIRAQNRTRSAFNGVDRSLRRTQARLLRASRNSTHFSGALRTTARGLGVLRTGLQAAGRGTGALISGFGALTGAAGKSKGGIALVAVGLALLGPAASALAAILTVGLGAAFIGLGAMALKGDKQVKAAFSGMKDNVVSTVKEAAAPMKPYLIDGMNLVASEARKMKPALTQAFSSAGPLIRPLTEGLLGLAKGAMPGFNASLSRSGPIMQGFKEALGDIGTGVGDFFDTITAGSNSQALGDTWRQMGAGINSLLDSLGGLMDTLIGSKTATLAMAATFGQLKLVIEGVNAMFKGLEAGLGLVDKVTGGFVSKVADEVTPTTKKWKSALSEAGEAAKENSRSLKSLMSAMEALNEKARGSLDAQAGFEQAIDDVAEAAKKNANSLRMSGGELDLNSQKSRDAYGALSGLAGATKEAATAAGKNGAAWSKVNGIYTRGRKKLVDAAMQMGLTRVEAQKLAGQILRTPNKTAQLKGNLKDLAKKVKQAKEKIKSVPQWKLSSMRGTLSDLSRKVADAKRKLRSVPKSKRSSLRATIADLEQKIRTAKARIASVRGKTVTITTVLSTIGGGIAGMYASGGVVGAQHAAEGGPRGGRVLVGEQGPEIVRLPGGSSVTPHGQTRRILEGSRGGGGGRTVIELRSDGSRLAELLLEVLRKSIRDRGGDVQVVLGQGR</sequence>
<dbReference type="Gene3D" id="1.10.287.1490">
    <property type="match status" value="1"/>
</dbReference>
<evidence type="ECO:0000256" key="1">
    <source>
        <dbReference type="SAM" id="Coils"/>
    </source>
</evidence>
<keyword evidence="1" id="KW-0175">Coiled coil</keyword>
<evidence type="ECO:0000256" key="2">
    <source>
        <dbReference type="SAM" id="MobiDB-lite"/>
    </source>
</evidence>
<dbReference type="RefSeq" id="WP_260218481.1">
    <property type="nucleotide sequence ID" value="NZ_JAJAGO010000006.1"/>
</dbReference>
<dbReference type="EMBL" id="JAJAGO010000006">
    <property type="protein sequence ID" value="MCT2591154.1"/>
    <property type="molecule type" value="Genomic_DNA"/>
</dbReference>
<feature type="transmembrane region" description="Helical" evidence="3">
    <location>
        <begin position="88"/>
        <end position="121"/>
    </location>
</feature>
<comment type="caution">
    <text evidence="4">The sequence shown here is derived from an EMBL/GenBank/DDBJ whole genome shotgun (WGS) entry which is preliminary data.</text>
</comment>
<feature type="coiled-coil region" evidence="1">
    <location>
        <begin position="475"/>
        <end position="560"/>
    </location>
</feature>
<keyword evidence="3" id="KW-0812">Transmembrane</keyword>
<organism evidence="4 5">
    <name type="scientific">Streptomyces gossypii</name>
    <dbReference type="NCBI Taxonomy" id="2883101"/>
    <lineage>
        <taxon>Bacteria</taxon>
        <taxon>Bacillati</taxon>
        <taxon>Actinomycetota</taxon>
        <taxon>Actinomycetes</taxon>
        <taxon>Kitasatosporales</taxon>
        <taxon>Streptomycetaceae</taxon>
        <taxon>Streptomyces</taxon>
    </lineage>
</organism>
<dbReference type="Proteomes" id="UP001156389">
    <property type="component" value="Unassembled WGS sequence"/>
</dbReference>
<feature type="region of interest" description="Disordered" evidence="2">
    <location>
        <begin position="614"/>
        <end position="639"/>
    </location>
</feature>
<keyword evidence="5" id="KW-1185">Reference proteome</keyword>